<gene>
    <name evidence="1" type="ORF">BINO364_LOCUS913</name>
</gene>
<protein>
    <submittedName>
        <fullName evidence="1">Uncharacterized protein</fullName>
    </submittedName>
</protein>
<evidence type="ECO:0000313" key="2">
    <source>
        <dbReference type="Proteomes" id="UP000838878"/>
    </source>
</evidence>
<reference evidence="1" key="1">
    <citation type="submission" date="2021-12" db="EMBL/GenBank/DDBJ databases">
        <authorList>
            <person name="Martin H S."/>
        </authorList>
    </citation>
    <scope>NUCLEOTIDE SEQUENCE</scope>
</reference>
<accession>A0A8J9U5P8</accession>
<organism evidence="1 2">
    <name type="scientific">Brenthis ino</name>
    <name type="common">lesser marbled fritillary</name>
    <dbReference type="NCBI Taxonomy" id="405034"/>
    <lineage>
        <taxon>Eukaryota</taxon>
        <taxon>Metazoa</taxon>
        <taxon>Ecdysozoa</taxon>
        <taxon>Arthropoda</taxon>
        <taxon>Hexapoda</taxon>
        <taxon>Insecta</taxon>
        <taxon>Pterygota</taxon>
        <taxon>Neoptera</taxon>
        <taxon>Endopterygota</taxon>
        <taxon>Lepidoptera</taxon>
        <taxon>Glossata</taxon>
        <taxon>Ditrysia</taxon>
        <taxon>Papilionoidea</taxon>
        <taxon>Nymphalidae</taxon>
        <taxon>Heliconiinae</taxon>
        <taxon>Argynnini</taxon>
        <taxon>Brenthis</taxon>
    </lineage>
</organism>
<name>A0A8J9U5P8_9NEOP</name>
<sequence>MSSTVDWSNAVFFMETSIDLSALYIATEKSGLFRIVPSLTFKFEYNNDIPKLMFAMKTVEPGYLGIMNCKTRYCYALAPADKMPGEKDVTLAAEKIGFRGDYNRSYLFRNARVPVSTSKDGSEEDETIDIENQIDIDD</sequence>
<proteinExistence type="predicted"/>
<dbReference type="AlphaFoldDB" id="A0A8J9U5P8"/>
<keyword evidence="2" id="KW-1185">Reference proteome</keyword>
<evidence type="ECO:0000313" key="1">
    <source>
        <dbReference type="EMBL" id="CAH0713794.1"/>
    </source>
</evidence>
<feature type="non-terminal residue" evidence="1">
    <location>
        <position position="138"/>
    </location>
</feature>
<dbReference type="EMBL" id="OV170221">
    <property type="protein sequence ID" value="CAH0713794.1"/>
    <property type="molecule type" value="Genomic_DNA"/>
</dbReference>
<dbReference type="OrthoDB" id="7373637at2759"/>
<dbReference type="Proteomes" id="UP000838878">
    <property type="component" value="Chromosome 1"/>
</dbReference>